<organism evidence="1 2">
    <name type="scientific">Myxococcus xanthus</name>
    <dbReference type="NCBI Taxonomy" id="34"/>
    <lineage>
        <taxon>Bacteria</taxon>
        <taxon>Pseudomonadati</taxon>
        <taxon>Myxococcota</taxon>
        <taxon>Myxococcia</taxon>
        <taxon>Myxococcales</taxon>
        <taxon>Cystobacterineae</taxon>
        <taxon>Myxococcaceae</taxon>
        <taxon>Myxococcus</taxon>
    </lineage>
</organism>
<sequence length="206" mass="23398">MSKRAATAGKLRFFILDNMGDQDDPDLCMLGNFIKGIEMDSWRVAEGAPVGAILPKDARLYMDKENLGIQLSSLLGNTQQMLIVHKDVKDIIQKHCGDEKVEYLSFTLYDHRKRVYSRDYFIINPLGAFDCLDMGASDVQRETENPERIVEVLEPVLDRKKMKNAPPLFRIDEDPATYVLSFELAKEISEGDFSNLLVSELKFSDA</sequence>
<accession>A0AAE6FVD7</accession>
<proteinExistence type="predicted"/>
<protein>
    <submittedName>
        <fullName evidence="1">Uncharacterized protein</fullName>
    </submittedName>
</protein>
<name>A0AAE6FVD7_MYXXA</name>
<gene>
    <name evidence="1" type="ORF">BHS09_01015</name>
</gene>
<evidence type="ECO:0000313" key="1">
    <source>
        <dbReference type="EMBL" id="QDE65701.1"/>
    </source>
</evidence>
<dbReference type="RefSeq" id="WP_140796935.1">
    <property type="nucleotide sequence ID" value="NZ_CP017169.1"/>
</dbReference>
<reference evidence="1 2" key="1">
    <citation type="journal article" date="2019" name="Science">
        <title>Social genes are selection hotspots in kin groups of a soil microbe.</title>
        <authorList>
            <person name="Wielgoss S."/>
            <person name="Wolfensberger R."/>
            <person name="Sun L."/>
            <person name="Fiegna F."/>
            <person name="Velicer G.J."/>
        </authorList>
    </citation>
    <scope>NUCLEOTIDE SEQUENCE [LARGE SCALE GENOMIC DNA]</scope>
    <source>
        <strain evidence="1 2">MC3.5.9c15</strain>
    </source>
</reference>
<dbReference type="AlphaFoldDB" id="A0AAE6FVD7"/>
<dbReference type="Proteomes" id="UP000320179">
    <property type="component" value="Chromosome"/>
</dbReference>
<evidence type="ECO:0000313" key="2">
    <source>
        <dbReference type="Proteomes" id="UP000320179"/>
    </source>
</evidence>
<dbReference type="EMBL" id="CP017174">
    <property type="protein sequence ID" value="QDE65701.1"/>
    <property type="molecule type" value="Genomic_DNA"/>
</dbReference>